<organism evidence="1 2">
    <name type="scientific">Stigmatella aurantiaca</name>
    <dbReference type="NCBI Taxonomy" id="41"/>
    <lineage>
        <taxon>Bacteria</taxon>
        <taxon>Pseudomonadati</taxon>
        <taxon>Myxococcota</taxon>
        <taxon>Myxococcia</taxon>
        <taxon>Myxococcales</taxon>
        <taxon>Cystobacterineae</taxon>
        <taxon>Archangiaceae</taxon>
        <taxon>Stigmatella</taxon>
    </lineage>
</organism>
<sequence>MSEEQRVQEERQRRIAELEARLARRSRGAVRPPMALAAIAVSVALLWMQRRELAYLVSPRTPLSLGAEGEYRLEALSSNRYAQLHGVPASHGAYERDGEALYVLVGLRESPFVVRRPALPGEEWTAGRPPPPPDPRPFAVRGRLLAEEDAPRYREAFALLREKGELQPRDGRLWIVIEGQRPGEDWGRAGVALLLGTFAAANAVLLVRSLRRSRSPAG</sequence>
<dbReference type="EMBL" id="FOAP01000010">
    <property type="protein sequence ID" value="SEL97018.1"/>
    <property type="molecule type" value="Genomic_DNA"/>
</dbReference>
<keyword evidence="2" id="KW-1185">Reference proteome</keyword>
<gene>
    <name evidence="1" type="ORF">SAMN05444354_11075</name>
</gene>
<dbReference type="AlphaFoldDB" id="A0A1H7UK61"/>
<evidence type="ECO:0008006" key="3">
    <source>
        <dbReference type="Google" id="ProtNLM"/>
    </source>
</evidence>
<protein>
    <recommendedName>
        <fullName evidence="3">SURF1-like protein</fullName>
    </recommendedName>
</protein>
<dbReference type="Proteomes" id="UP000182719">
    <property type="component" value="Unassembled WGS sequence"/>
</dbReference>
<name>A0A1H7UK61_STIAU</name>
<evidence type="ECO:0000313" key="2">
    <source>
        <dbReference type="Proteomes" id="UP000182719"/>
    </source>
</evidence>
<proteinExistence type="predicted"/>
<reference evidence="2" key="1">
    <citation type="submission" date="2016-10" db="EMBL/GenBank/DDBJ databases">
        <authorList>
            <person name="Varghese N."/>
            <person name="Submissions S."/>
        </authorList>
    </citation>
    <scope>NUCLEOTIDE SEQUENCE [LARGE SCALE GENOMIC DNA]</scope>
    <source>
        <strain evidence="2">DSM 17044</strain>
    </source>
</reference>
<evidence type="ECO:0000313" key="1">
    <source>
        <dbReference type="EMBL" id="SEL97018.1"/>
    </source>
</evidence>
<accession>A0A1H7UK61</accession>
<dbReference type="RefSeq" id="WP_075008049.1">
    <property type="nucleotide sequence ID" value="NZ_FOAP01000010.1"/>
</dbReference>
<dbReference type="OrthoDB" id="5382374at2"/>